<protein>
    <recommendedName>
        <fullName evidence="6">Sugar phosphate transporter domain-containing protein</fullName>
    </recommendedName>
</protein>
<evidence type="ECO:0000313" key="7">
    <source>
        <dbReference type="EMBL" id="ORZ37101.1"/>
    </source>
</evidence>
<feature type="transmembrane region" description="Helical" evidence="5">
    <location>
        <begin position="87"/>
        <end position="104"/>
    </location>
</feature>
<dbReference type="Pfam" id="PF03151">
    <property type="entry name" value="TPT"/>
    <property type="match status" value="1"/>
</dbReference>
<reference evidence="7 8" key="1">
    <citation type="submission" date="2016-07" db="EMBL/GenBank/DDBJ databases">
        <title>Pervasive Adenine N6-methylation of Active Genes in Fungi.</title>
        <authorList>
            <consortium name="DOE Joint Genome Institute"/>
            <person name="Mondo S.J."/>
            <person name="Dannebaum R.O."/>
            <person name="Kuo R.C."/>
            <person name="Labutti K."/>
            <person name="Haridas S."/>
            <person name="Kuo A."/>
            <person name="Salamov A."/>
            <person name="Ahrendt S.R."/>
            <person name="Lipzen A."/>
            <person name="Sullivan W."/>
            <person name="Andreopoulos W.B."/>
            <person name="Clum A."/>
            <person name="Lindquist E."/>
            <person name="Daum C."/>
            <person name="Ramamoorthy G.K."/>
            <person name="Gryganskyi A."/>
            <person name="Culley D."/>
            <person name="Magnuson J.K."/>
            <person name="James T.Y."/>
            <person name="O'Malley M.A."/>
            <person name="Stajich J.E."/>
            <person name="Spatafora J.W."/>
            <person name="Visel A."/>
            <person name="Grigoriev I.V."/>
        </authorList>
    </citation>
    <scope>NUCLEOTIDE SEQUENCE [LARGE SCALE GENOMIC DNA]</scope>
    <source>
        <strain evidence="7 8">PL171</strain>
    </source>
</reference>
<accession>A0A1Y2HTJ3</accession>
<keyword evidence="2 5" id="KW-0812">Transmembrane</keyword>
<feature type="domain" description="Sugar phosphate transporter" evidence="6">
    <location>
        <begin position="11"/>
        <end position="222"/>
    </location>
</feature>
<dbReference type="InterPro" id="IPR050186">
    <property type="entry name" value="TPT_transporter"/>
</dbReference>
<comment type="subcellular location">
    <subcellularLocation>
        <location evidence="1">Membrane</location>
        <topology evidence="1">Multi-pass membrane protein</topology>
    </subcellularLocation>
</comment>
<dbReference type="Proteomes" id="UP000193411">
    <property type="component" value="Unassembled WGS sequence"/>
</dbReference>
<name>A0A1Y2HTJ3_9FUNG</name>
<feature type="transmembrane region" description="Helical" evidence="5">
    <location>
        <begin position="198"/>
        <end position="221"/>
    </location>
</feature>
<proteinExistence type="predicted"/>
<dbReference type="InterPro" id="IPR004853">
    <property type="entry name" value="Sugar_P_trans_dom"/>
</dbReference>
<evidence type="ECO:0000256" key="1">
    <source>
        <dbReference type="ARBA" id="ARBA00004141"/>
    </source>
</evidence>
<evidence type="ECO:0000256" key="2">
    <source>
        <dbReference type="ARBA" id="ARBA00022692"/>
    </source>
</evidence>
<feature type="transmembrane region" description="Helical" evidence="5">
    <location>
        <begin position="116"/>
        <end position="137"/>
    </location>
</feature>
<evidence type="ECO:0000256" key="5">
    <source>
        <dbReference type="SAM" id="Phobius"/>
    </source>
</evidence>
<dbReference type="InterPro" id="IPR037185">
    <property type="entry name" value="EmrE-like"/>
</dbReference>
<dbReference type="SUPFAM" id="SSF103481">
    <property type="entry name" value="Multidrug resistance efflux transporter EmrE"/>
    <property type="match status" value="1"/>
</dbReference>
<feature type="transmembrane region" description="Helical" evidence="5">
    <location>
        <begin position="144"/>
        <end position="161"/>
    </location>
</feature>
<organism evidence="7 8">
    <name type="scientific">Catenaria anguillulae PL171</name>
    <dbReference type="NCBI Taxonomy" id="765915"/>
    <lineage>
        <taxon>Eukaryota</taxon>
        <taxon>Fungi</taxon>
        <taxon>Fungi incertae sedis</taxon>
        <taxon>Blastocladiomycota</taxon>
        <taxon>Blastocladiomycetes</taxon>
        <taxon>Blastocladiales</taxon>
        <taxon>Catenariaceae</taxon>
        <taxon>Catenaria</taxon>
    </lineage>
</organism>
<dbReference type="EMBL" id="MCFL01000014">
    <property type="protein sequence ID" value="ORZ37101.1"/>
    <property type="molecule type" value="Genomic_DNA"/>
</dbReference>
<keyword evidence="3 5" id="KW-1133">Transmembrane helix</keyword>
<evidence type="ECO:0000256" key="3">
    <source>
        <dbReference type="ARBA" id="ARBA00022989"/>
    </source>
</evidence>
<feature type="transmembrane region" description="Helical" evidence="5">
    <location>
        <begin position="12"/>
        <end position="29"/>
    </location>
</feature>
<dbReference type="STRING" id="765915.A0A1Y2HTJ3"/>
<keyword evidence="8" id="KW-1185">Reference proteome</keyword>
<dbReference type="GO" id="GO:0016020">
    <property type="term" value="C:membrane"/>
    <property type="evidence" value="ECO:0007669"/>
    <property type="project" value="UniProtKB-SubCell"/>
</dbReference>
<sequence length="223" mass="24708">MAQLDRAAYMRNAIYIAGWYTASTFLSIYNKQLFGDKYWNFKSPVGASALHNIIQFGLASLVIHVIAPHHFANFRSTFSFTDFQSGYLYYALPTAIGAAADVALSNTSLRYITLPAYIYVKNSTPIFVLLSSWALGLERITPRLIVIILVIFTGVCLAVKGEAVFTPYGMTLAFIASGFSGLRWSLTQLFMKWNARRGSSGGSALTTLYTFTPFMAIVLSMPR</sequence>
<gene>
    <name evidence="7" type="ORF">BCR44DRAFT_1460049</name>
</gene>
<feature type="transmembrane region" description="Helical" evidence="5">
    <location>
        <begin position="49"/>
        <end position="67"/>
    </location>
</feature>
<evidence type="ECO:0000313" key="8">
    <source>
        <dbReference type="Proteomes" id="UP000193411"/>
    </source>
</evidence>
<keyword evidence="4 5" id="KW-0472">Membrane</keyword>
<dbReference type="AlphaFoldDB" id="A0A1Y2HTJ3"/>
<dbReference type="OrthoDB" id="6418713at2759"/>
<comment type="caution">
    <text evidence="7">The sequence shown here is derived from an EMBL/GenBank/DDBJ whole genome shotgun (WGS) entry which is preliminary data.</text>
</comment>
<feature type="transmembrane region" description="Helical" evidence="5">
    <location>
        <begin position="167"/>
        <end position="186"/>
    </location>
</feature>
<evidence type="ECO:0000256" key="4">
    <source>
        <dbReference type="ARBA" id="ARBA00023136"/>
    </source>
</evidence>
<evidence type="ECO:0000259" key="6">
    <source>
        <dbReference type="Pfam" id="PF03151"/>
    </source>
</evidence>
<dbReference type="PANTHER" id="PTHR11132">
    <property type="entry name" value="SOLUTE CARRIER FAMILY 35"/>
    <property type="match status" value="1"/>
</dbReference>